<dbReference type="PATRIC" id="fig|999432.5.peg.1374"/>
<dbReference type="PANTHER" id="PTHR43873:SF1">
    <property type="entry name" value="COBYRINATE A,C-DIAMIDE SYNTHASE"/>
    <property type="match status" value="1"/>
</dbReference>
<evidence type="ECO:0000256" key="7">
    <source>
        <dbReference type="ARBA" id="ARBA00022842"/>
    </source>
</evidence>
<keyword evidence="4" id="KW-0436">Ligase</keyword>
<dbReference type="EMBL" id="AGDV01000011">
    <property type="protein sequence ID" value="EMB33507.1"/>
    <property type="molecule type" value="Genomic_DNA"/>
</dbReference>
<evidence type="ECO:0000259" key="9">
    <source>
        <dbReference type="Pfam" id="PF01656"/>
    </source>
</evidence>
<dbReference type="InterPro" id="IPR004484">
    <property type="entry name" value="CbiA/CobB_synth"/>
</dbReference>
<dbReference type="Pfam" id="PF01656">
    <property type="entry name" value="CbiA"/>
    <property type="match status" value="1"/>
</dbReference>
<dbReference type="CDD" id="cd03130">
    <property type="entry name" value="GATase1_CobB"/>
    <property type="match status" value="1"/>
</dbReference>
<comment type="caution">
    <text evidence="11">The sequence shown here is derived from an EMBL/GenBank/DDBJ whole genome shotgun (WGS) entry which is preliminary data.</text>
</comment>
<gene>
    <name evidence="11" type="ORF">HMPREF9726_01321</name>
</gene>
<dbReference type="GO" id="GO:0005524">
    <property type="term" value="F:ATP binding"/>
    <property type="evidence" value="ECO:0007669"/>
    <property type="project" value="UniProtKB-KW"/>
</dbReference>
<keyword evidence="7" id="KW-0460">Magnesium</keyword>
<comment type="cofactor">
    <cofactor evidence="1">
        <name>Mg(2+)</name>
        <dbReference type="ChEBI" id="CHEBI:18420"/>
    </cofactor>
</comment>
<comment type="pathway">
    <text evidence="2">Cofactor biosynthesis; adenosylcobalamin biosynthesis.</text>
</comment>
<dbReference type="AlphaFoldDB" id="A0A0E2E698"/>
<dbReference type="CDD" id="cd05388">
    <property type="entry name" value="CobB_N"/>
    <property type="match status" value="1"/>
</dbReference>
<evidence type="ECO:0000256" key="4">
    <source>
        <dbReference type="ARBA" id="ARBA00022598"/>
    </source>
</evidence>
<evidence type="ECO:0000256" key="3">
    <source>
        <dbReference type="ARBA" id="ARBA00022573"/>
    </source>
</evidence>
<keyword evidence="3" id="KW-0169">Cobalamin biosynthesis</keyword>
<accession>A0A0E2E698</accession>
<evidence type="ECO:0000256" key="6">
    <source>
        <dbReference type="ARBA" id="ARBA00022840"/>
    </source>
</evidence>
<evidence type="ECO:0000313" key="11">
    <source>
        <dbReference type="EMBL" id="EMB33507.1"/>
    </source>
</evidence>
<dbReference type="InterPro" id="IPR027417">
    <property type="entry name" value="P-loop_NTPase"/>
</dbReference>
<dbReference type="NCBIfam" id="NF002204">
    <property type="entry name" value="PRK01077.1"/>
    <property type="match status" value="1"/>
</dbReference>
<protein>
    <submittedName>
        <fullName evidence="11">Cobyrinic acid a,c-diamide synthase</fullName>
    </submittedName>
</protein>
<dbReference type="InterPro" id="IPR011698">
    <property type="entry name" value="GATase_3"/>
</dbReference>
<feature type="domain" description="CobQ/CobB/MinD/ParA nucleotide binding" evidence="9">
    <location>
        <begin position="4"/>
        <end position="184"/>
    </location>
</feature>
<evidence type="ECO:0000256" key="2">
    <source>
        <dbReference type="ARBA" id="ARBA00004953"/>
    </source>
</evidence>
<keyword evidence="8" id="KW-0315">Glutamine amidotransferase</keyword>
<organism evidence="11">
    <name type="scientific">Treponema denticola H-22</name>
    <dbReference type="NCBI Taxonomy" id="999432"/>
    <lineage>
        <taxon>Bacteria</taxon>
        <taxon>Pseudomonadati</taxon>
        <taxon>Spirochaetota</taxon>
        <taxon>Spirochaetia</taxon>
        <taxon>Spirochaetales</taxon>
        <taxon>Treponemataceae</taxon>
        <taxon>Treponema</taxon>
    </lineage>
</organism>
<proteinExistence type="predicted"/>
<dbReference type="GO" id="GO:0009236">
    <property type="term" value="P:cobalamin biosynthetic process"/>
    <property type="evidence" value="ECO:0007669"/>
    <property type="project" value="UniProtKB-KW"/>
</dbReference>
<feature type="domain" description="CobB/CobQ-like glutamine amidotransferase" evidence="10">
    <location>
        <begin position="238"/>
        <end position="411"/>
    </location>
</feature>
<evidence type="ECO:0000259" key="10">
    <source>
        <dbReference type="Pfam" id="PF07685"/>
    </source>
</evidence>
<dbReference type="InterPro" id="IPR002586">
    <property type="entry name" value="CobQ/CobB/MinD/ParA_Nub-bd_dom"/>
</dbReference>
<dbReference type="Pfam" id="PF07685">
    <property type="entry name" value="GATase_3"/>
    <property type="match status" value="1"/>
</dbReference>
<sequence>MKGIMISAPNSNSGKTVITAALLYSLKKEGFDISAFKTGPDQVDRKILEIISGKRAGNLDPFMMGQKGIEFSLNISNSEYALIEGVMGCFDGMGTTSENSSFDTAEKIGSDIVLVYSPQGEMFTLIPKLKGMIEFSKNRIRGIILNKLNPKLFPLYKKMIEDNLKLQVLGFFPKVSEFEIEESGLGLDIDERLKEKKFLDVLYKIVKENIDIQKLLNLFQPLKTDTKIEIKKTNTRTAIAMDEAFNLYYSENIFLLENSTEVNYFSPLKDTELPDCNFLYLGSGQINKYKDALSQNIKIKTAIKKFAEAGGKILAEGEGLSYLFEDLDGFKMCGIFQGSVESTSTLQNFGYKQLEFMQDCILGKKGTLLNAAEYHKSKATTKLSPIFTVKKTYANISFKDAYVYKNCLGLFQNIHFIYNIENLYNLIQS</sequence>
<dbReference type="RefSeq" id="WP_002684392.1">
    <property type="nucleotide sequence ID" value="NZ_CM001795.1"/>
</dbReference>
<evidence type="ECO:0000256" key="1">
    <source>
        <dbReference type="ARBA" id="ARBA00001946"/>
    </source>
</evidence>
<dbReference type="Proteomes" id="UP000011705">
    <property type="component" value="Chromosome"/>
</dbReference>
<dbReference type="InterPro" id="IPR029062">
    <property type="entry name" value="Class_I_gatase-like"/>
</dbReference>
<dbReference type="Gene3D" id="3.40.50.300">
    <property type="entry name" value="P-loop containing nucleotide triphosphate hydrolases"/>
    <property type="match status" value="2"/>
</dbReference>
<dbReference type="SUPFAM" id="SSF52317">
    <property type="entry name" value="Class I glutamine amidotransferase-like"/>
    <property type="match status" value="1"/>
</dbReference>
<evidence type="ECO:0000256" key="5">
    <source>
        <dbReference type="ARBA" id="ARBA00022741"/>
    </source>
</evidence>
<dbReference type="HOGENOM" id="CLU_022752_2_1_12"/>
<dbReference type="GO" id="GO:0042242">
    <property type="term" value="F:cobyrinic acid a,c-diamide synthase activity"/>
    <property type="evidence" value="ECO:0007669"/>
    <property type="project" value="InterPro"/>
</dbReference>
<name>A0A0E2E698_TREDN</name>
<evidence type="ECO:0000256" key="8">
    <source>
        <dbReference type="ARBA" id="ARBA00022962"/>
    </source>
</evidence>
<dbReference type="PANTHER" id="PTHR43873">
    <property type="entry name" value="COBYRINATE A,C-DIAMIDE SYNTHASE"/>
    <property type="match status" value="1"/>
</dbReference>
<reference evidence="11" key="1">
    <citation type="submission" date="2012-01" db="EMBL/GenBank/DDBJ databases">
        <title>The Genome Sequence of Treponema denticola H-22.</title>
        <authorList>
            <consortium name="The Broad Institute Genome Sequencing Platform"/>
            <person name="Earl A."/>
            <person name="Ward D."/>
            <person name="Feldgarden M."/>
            <person name="Gevers D."/>
            <person name="Blanton J.M."/>
            <person name="Fenno C.J."/>
            <person name="Baranova O.V."/>
            <person name="Mathney J."/>
            <person name="Dewhirst F.E."/>
            <person name="Izard J."/>
            <person name="Young S.K."/>
            <person name="Zeng Q."/>
            <person name="Gargeya S."/>
            <person name="Fitzgerald M."/>
            <person name="Haas B."/>
            <person name="Abouelleil A."/>
            <person name="Alvarado L."/>
            <person name="Arachchi H.M."/>
            <person name="Berlin A."/>
            <person name="Chapman S.B."/>
            <person name="Gearin G."/>
            <person name="Goldberg J."/>
            <person name="Griggs A."/>
            <person name="Gujja S."/>
            <person name="Hansen M."/>
            <person name="Heiman D."/>
            <person name="Howarth C."/>
            <person name="Larimer J."/>
            <person name="Lui A."/>
            <person name="MacDonald P.J.P."/>
            <person name="McCowen C."/>
            <person name="Montmayeur A."/>
            <person name="Murphy C."/>
            <person name="Neiman D."/>
            <person name="Pearson M."/>
            <person name="Priest M."/>
            <person name="Roberts A."/>
            <person name="Saif S."/>
            <person name="Shea T."/>
            <person name="Sisk P."/>
            <person name="Stolte C."/>
            <person name="Sykes S."/>
            <person name="Wortman J."/>
            <person name="Nusbaum C."/>
            <person name="Birren B."/>
        </authorList>
    </citation>
    <scope>NUCLEOTIDE SEQUENCE [LARGE SCALE GENOMIC DNA]</scope>
    <source>
        <strain evidence="11">H-22</strain>
    </source>
</reference>
<dbReference type="SUPFAM" id="SSF52540">
    <property type="entry name" value="P-loop containing nucleoside triphosphate hydrolases"/>
    <property type="match status" value="1"/>
</dbReference>
<keyword evidence="6" id="KW-0067">ATP-binding</keyword>
<keyword evidence="5" id="KW-0547">Nucleotide-binding</keyword>
<dbReference type="PROSITE" id="PS51274">
    <property type="entry name" value="GATASE_COBBQ"/>
    <property type="match status" value="1"/>
</dbReference>